<dbReference type="SUPFAM" id="SSF52047">
    <property type="entry name" value="RNI-like"/>
    <property type="match status" value="1"/>
</dbReference>
<dbReference type="OrthoDB" id="2522283at2759"/>
<comment type="caution">
    <text evidence="1">The sequence shown here is derived from an EMBL/GenBank/DDBJ whole genome shotgun (WGS) entry which is preliminary data.</text>
</comment>
<keyword evidence="2" id="KW-1185">Reference proteome</keyword>
<evidence type="ECO:0000313" key="2">
    <source>
        <dbReference type="Proteomes" id="UP000807342"/>
    </source>
</evidence>
<dbReference type="AlphaFoldDB" id="A0A9P5X6B0"/>
<evidence type="ECO:0000313" key="1">
    <source>
        <dbReference type="EMBL" id="KAF9445288.1"/>
    </source>
</evidence>
<dbReference type="EMBL" id="MU151311">
    <property type="protein sequence ID" value="KAF9445288.1"/>
    <property type="molecule type" value="Genomic_DNA"/>
</dbReference>
<protein>
    <recommendedName>
        <fullName evidence="3">F-box domain-containing protein</fullName>
    </recommendedName>
</protein>
<dbReference type="Proteomes" id="UP000807342">
    <property type="component" value="Unassembled WGS sequence"/>
</dbReference>
<name>A0A9P5X6B0_9AGAR</name>
<sequence length="408" mass="45213">MSLASTLPLELVHTILEADYLTTDSDPDRRLLRSCSLVCNAWSLPAQRLLFANVVLRSEHDFHAFCSALRQPSLANSVRTLRVILDYNQPQGLRQHHLAAAVALCPRLNSINLSVFGSDSHDSGNVEHGNENSLDGGMIIEELDSSRPGNGASKHRRSELSLSLAETLNKSPITSFHLSNWSTSTFILPPLLASLPTLKYLSISGTPPASAPTASNPEHGLNLTHLRINFQQSPSVDALRWLLDNSKDTLTALDLERLSDSDASARLLDHLTTIHGPSLQSLILPSCTTPSELKHFQRCTNLHSVAFRTPYVSPAVFKHFLAEVQPAPLKEMYVCIDRNTALSPMIEFVRQKESLKTLVVYLWEADVRKKLRLWGSLKMACALRGVELKVVERLSEYKALIVCSFPLS</sequence>
<reference evidence="1" key="1">
    <citation type="submission" date="2020-11" db="EMBL/GenBank/DDBJ databases">
        <authorList>
            <consortium name="DOE Joint Genome Institute"/>
            <person name="Ahrendt S."/>
            <person name="Riley R."/>
            <person name="Andreopoulos W."/>
            <person name="Labutti K."/>
            <person name="Pangilinan J."/>
            <person name="Ruiz-Duenas F.J."/>
            <person name="Barrasa J.M."/>
            <person name="Sanchez-Garcia M."/>
            <person name="Camarero S."/>
            <person name="Miyauchi S."/>
            <person name="Serrano A."/>
            <person name="Linde D."/>
            <person name="Babiker R."/>
            <person name="Drula E."/>
            <person name="Ayuso-Fernandez I."/>
            <person name="Pacheco R."/>
            <person name="Padilla G."/>
            <person name="Ferreira P."/>
            <person name="Barriuso J."/>
            <person name="Kellner H."/>
            <person name="Castanera R."/>
            <person name="Alfaro M."/>
            <person name="Ramirez L."/>
            <person name="Pisabarro A.G."/>
            <person name="Kuo A."/>
            <person name="Tritt A."/>
            <person name="Lipzen A."/>
            <person name="He G."/>
            <person name="Yan M."/>
            <person name="Ng V."/>
            <person name="Cullen D."/>
            <person name="Martin F."/>
            <person name="Rosso M.-N."/>
            <person name="Henrissat B."/>
            <person name="Hibbett D."/>
            <person name="Martinez A.T."/>
            <person name="Grigoriev I.V."/>
        </authorList>
    </citation>
    <scope>NUCLEOTIDE SEQUENCE</scope>
    <source>
        <strain evidence="1">MF-IS2</strain>
    </source>
</reference>
<evidence type="ECO:0008006" key="3">
    <source>
        <dbReference type="Google" id="ProtNLM"/>
    </source>
</evidence>
<gene>
    <name evidence="1" type="ORF">P691DRAFT_795716</name>
</gene>
<accession>A0A9P5X6B0</accession>
<organism evidence="1 2">
    <name type="scientific">Macrolepiota fuliginosa MF-IS2</name>
    <dbReference type="NCBI Taxonomy" id="1400762"/>
    <lineage>
        <taxon>Eukaryota</taxon>
        <taxon>Fungi</taxon>
        <taxon>Dikarya</taxon>
        <taxon>Basidiomycota</taxon>
        <taxon>Agaricomycotina</taxon>
        <taxon>Agaricomycetes</taxon>
        <taxon>Agaricomycetidae</taxon>
        <taxon>Agaricales</taxon>
        <taxon>Agaricineae</taxon>
        <taxon>Agaricaceae</taxon>
        <taxon>Macrolepiota</taxon>
    </lineage>
</organism>
<dbReference type="InterPro" id="IPR032675">
    <property type="entry name" value="LRR_dom_sf"/>
</dbReference>
<proteinExistence type="predicted"/>
<dbReference type="Gene3D" id="3.80.10.10">
    <property type="entry name" value="Ribonuclease Inhibitor"/>
    <property type="match status" value="1"/>
</dbReference>